<dbReference type="GO" id="GO:0000026">
    <property type="term" value="F:alpha-1,2-mannosyltransferase activity"/>
    <property type="evidence" value="ECO:0007669"/>
    <property type="project" value="TreeGrafter"/>
</dbReference>
<evidence type="ECO:0000256" key="7">
    <source>
        <dbReference type="ARBA" id="ARBA00022989"/>
    </source>
</evidence>
<evidence type="ECO:0000313" key="11">
    <source>
        <dbReference type="Proteomes" id="UP000224080"/>
    </source>
</evidence>
<keyword evidence="5" id="KW-0812">Transmembrane</keyword>
<accession>A0A2B7X707</accession>
<dbReference type="SUPFAM" id="SSF53448">
    <property type="entry name" value="Nucleotide-diphospho-sugar transferases"/>
    <property type="match status" value="1"/>
</dbReference>
<comment type="caution">
    <text evidence="10">The sequence shown here is derived from an EMBL/GenBank/DDBJ whole genome shotgun (WGS) entry which is preliminary data.</text>
</comment>
<dbReference type="AlphaFoldDB" id="A0A2B7X707"/>
<organism evidence="10 11">
    <name type="scientific">Blastomyces parvus</name>
    <dbReference type="NCBI Taxonomy" id="2060905"/>
    <lineage>
        <taxon>Eukaryota</taxon>
        <taxon>Fungi</taxon>
        <taxon>Dikarya</taxon>
        <taxon>Ascomycota</taxon>
        <taxon>Pezizomycotina</taxon>
        <taxon>Eurotiomycetes</taxon>
        <taxon>Eurotiomycetidae</taxon>
        <taxon>Onygenales</taxon>
        <taxon>Ajellomycetaceae</taxon>
        <taxon>Blastomyces</taxon>
    </lineage>
</organism>
<name>A0A2B7X707_9EURO</name>
<evidence type="ECO:0000313" key="10">
    <source>
        <dbReference type="EMBL" id="PGH04512.1"/>
    </source>
</evidence>
<dbReference type="GO" id="GO:0000139">
    <property type="term" value="C:Golgi membrane"/>
    <property type="evidence" value="ECO:0007669"/>
    <property type="project" value="UniProtKB-SubCell"/>
</dbReference>
<keyword evidence="7" id="KW-1133">Transmembrane helix</keyword>
<keyword evidence="11" id="KW-1185">Reference proteome</keyword>
<evidence type="ECO:0000256" key="8">
    <source>
        <dbReference type="ARBA" id="ARBA00023034"/>
    </source>
</evidence>
<comment type="subcellular location">
    <subcellularLocation>
        <location evidence="1">Golgi apparatus membrane</location>
        <topology evidence="1">Single-pass type II membrane protein</topology>
    </subcellularLocation>
</comment>
<evidence type="ECO:0000256" key="2">
    <source>
        <dbReference type="ARBA" id="ARBA00004922"/>
    </source>
</evidence>
<dbReference type="OrthoDB" id="4484309at2759"/>
<evidence type="ECO:0008006" key="12">
    <source>
        <dbReference type="Google" id="ProtNLM"/>
    </source>
</evidence>
<keyword evidence="4" id="KW-0808">Transferase</keyword>
<evidence type="ECO:0000256" key="1">
    <source>
        <dbReference type="ARBA" id="ARBA00004323"/>
    </source>
</evidence>
<dbReference type="EMBL" id="PDNC01000038">
    <property type="protein sequence ID" value="PGH04512.1"/>
    <property type="molecule type" value="Genomic_DNA"/>
</dbReference>
<evidence type="ECO:0000256" key="6">
    <source>
        <dbReference type="ARBA" id="ARBA00022968"/>
    </source>
</evidence>
<dbReference type="PANTHER" id="PTHR31646">
    <property type="entry name" value="ALPHA-1,2-MANNOSYLTRANSFERASE MNN2"/>
    <property type="match status" value="1"/>
</dbReference>
<sequence>MCSQSLIEMLPRGRLIGRLAILALSLCLLFAGFLYIPNSHPVPLSLAQPSRGTSNYKRQVQFWNILRELLESNTPGVDAPKRLKSVGDAVFDPTASYVRPDLLYMPDADVEQMRKAHQKFVGAIKADTPVLHLVYEENTRGIVFAVTGEYLPTLLISLRMLRQRGTRFPVEVFIASKAHYDATICEDILPTLNANCIVMSAILGGHTNNDLEGSWLKTFAILFSSFEEVLWLDDGSFPLHDAIELFQSEPFTEIGLVTWPDFWVSSASAHFYSITSQPEQSVSERASTDGRQLLVSKRTHAKTLLLASYYNYYGPTHYHRLLAQNGAGESDKESFLAAASILNQTFYAVREPLRSIGRRTPDGKMTGYAMVQYSPTEDHGLTRDGIDRAKDPNAEPAPHPFFIHASQPKINPADLFRLGQKDDRLESPIRPADGKPARAWLEEKETVDSIGGAKVERQFWAQVVWTACTLERMEFKGWKDTKGTCQRASEYFDAVFPGVGAN</sequence>
<gene>
    <name evidence="10" type="ORF">GX51_03504</name>
</gene>
<dbReference type="InterPro" id="IPR022751">
    <property type="entry name" value="Alpha_mannosyltransferase"/>
</dbReference>
<dbReference type="InterPro" id="IPR029044">
    <property type="entry name" value="Nucleotide-diphossugar_trans"/>
</dbReference>
<comment type="pathway">
    <text evidence="2">Protein modification; protein glycosylation.</text>
</comment>
<keyword evidence="8" id="KW-0333">Golgi apparatus</keyword>
<dbReference type="STRING" id="2060905.A0A2B7X707"/>
<dbReference type="Proteomes" id="UP000224080">
    <property type="component" value="Unassembled WGS sequence"/>
</dbReference>
<evidence type="ECO:0000256" key="4">
    <source>
        <dbReference type="ARBA" id="ARBA00022679"/>
    </source>
</evidence>
<evidence type="ECO:0000256" key="3">
    <source>
        <dbReference type="ARBA" id="ARBA00009105"/>
    </source>
</evidence>
<comment type="similarity">
    <text evidence="3">Belongs to the MNN1/MNT family.</text>
</comment>
<protein>
    <recommendedName>
        <fullName evidence="12">Alpha 1,2-mannosyltransferase</fullName>
    </recommendedName>
</protein>
<proteinExistence type="inferred from homology"/>
<evidence type="ECO:0000256" key="5">
    <source>
        <dbReference type="ARBA" id="ARBA00022692"/>
    </source>
</evidence>
<keyword evidence="6" id="KW-0735">Signal-anchor</keyword>
<evidence type="ECO:0000256" key="9">
    <source>
        <dbReference type="ARBA" id="ARBA00023136"/>
    </source>
</evidence>
<reference evidence="10 11" key="1">
    <citation type="submission" date="2017-10" db="EMBL/GenBank/DDBJ databases">
        <title>Comparative genomics in systemic dimorphic fungi from Ajellomycetaceae.</title>
        <authorList>
            <person name="Munoz J.F."/>
            <person name="Mcewen J.G."/>
            <person name="Clay O.K."/>
            <person name="Cuomo C.A."/>
        </authorList>
    </citation>
    <scope>NUCLEOTIDE SEQUENCE [LARGE SCALE GENOMIC DNA]</scope>
    <source>
        <strain evidence="10 11">UAMH130</strain>
    </source>
</reference>
<dbReference type="GO" id="GO:0046354">
    <property type="term" value="P:mannan biosynthetic process"/>
    <property type="evidence" value="ECO:0007669"/>
    <property type="project" value="TreeGrafter"/>
</dbReference>
<keyword evidence="9" id="KW-0472">Membrane</keyword>
<dbReference type="PANTHER" id="PTHR31646:SF1">
    <property type="entry name" value="ALPHA-1,2-MANNOSYLTRANSFERASE MNN2"/>
    <property type="match status" value="1"/>
</dbReference>
<dbReference type="Pfam" id="PF11051">
    <property type="entry name" value="Mannosyl_trans3"/>
    <property type="match status" value="2"/>
</dbReference>